<dbReference type="Proteomes" id="UP000823775">
    <property type="component" value="Unassembled WGS sequence"/>
</dbReference>
<name>A0ABS8RHK8_DATST</name>
<evidence type="ECO:0000313" key="1">
    <source>
        <dbReference type="EMBL" id="MCD7446322.1"/>
    </source>
</evidence>
<proteinExistence type="predicted"/>
<sequence length="51" mass="5731">MSLMVGMMAIRKVMDYRGQYKGLMVRVTAYQHSDVPSRVPRVEPTCPGGDD</sequence>
<reference evidence="1 2" key="1">
    <citation type="journal article" date="2021" name="BMC Genomics">
        <title>Datura genome reveals duplications of psychoactive alkaloid biosynthetic genes and high mutation rate following tissue culture.</title>
        <authorList>
            <person name="Rajewski A."/>
            <person name="Carter-House D."/>
            <person name="Stajich J."/>
            <person name="Litt A."/>
        </authorList>
    </citation>
    <scope>NUCLEOTIDE SEQUENCE [LARGE SCALE GENOMIC DNA]</scope>
    <source>
        <strain evidence="1">AR-01</strain>
    </source>
</reference>
<evidence type="ECO:0000313" key="2">
    <source>
        <dbReference type="Proteomes" id="UP000823775"/>
    </source>
</evidence>
<dbReference type="EMBL" id="JACEIK010000011">
    <property type="protein sequence ID" value="MCD7446322.1"/>
    <property type="molecule type" value="Genomic_DNA"/>
</dbReference>
<accession>A0ABS8RHK8</accession>
<comment type="caution">
    <text evidence="1">The sequence shown here is derived from an EMBL/GenBank/DDBJ whole genome shotgun (WGS) entry which is preliminary data.</text>
</comment>
<organism evidence="1 2">
    <name type="scientific">Datura stramonium</name>
    <name type="common">Jimsonweed</name>
    <name type="synonym">Common thornapple</name>
    <dbReference type="NCBI Taxonomy" id="4076"/>
    <lineage>
        <taxon>Eukaryota</taxon>
        <taxon>Viridiplantae</taxon>
        <taxon>Streptophyta</taxon>
        <taxon>Embryophyta</taxon>
        <taxon>Tracheophyta</taxon>
        <taxon>Spermatophyta</taxon>
        <taxon>Magnoliopsida</taxon>
        <taxon>eudicotyledons</taxon>
        <taxon>Gunneridae</taxon>
        <taxon>Pentapetalae</taxon>
        <taxon>asterids</taxon>
        <taxon>lamiids</taxon>
        <taxon>Solanales</taxon>
        <taxon>Solanaceae</taxon>
        <taxon>Solanoideae</taxon>
        <taxon>Datureae</taxon>
        <taxon>Datura</taxon>
    </lineage>
</organism>
<feature type="non-terminal residue" evidence="1">
    <location>
        <position position="51"/>
    </location>
</feature>
<protein>
    <submittedName>
        <fullName evidence="1">Uncharacterized protein</fullName>
    </submittedName>
</protein>
<keyword evidence="2" id="KW-1185">Reference proteome</keyword>
<gene>
    <name evidence="1" type="ORF">HAX54_002185</name>
</gene>